<feature type="signal peptide" evidence="2">
    <location>
        <begin position="1"/>
        <end position="20"/>
    </location>
</feature>
<keyword evidence="2" id="KW-0732">Signal</keyword>
<organism evidence="3 4">
    <name type="scientific">Araneus ventricosus</name>
    <name type="common">Orbweaver spider</name>
    <name type="synonym">Epeira ventricosa</name>
    <dbReference type="NCBI Taxonomy" id="182803"/>
    <lineage>
        <taxon>Eukaryota</taxon>
        <taxon>Metazoa</taxon>
        <taxon>Ecdysozoa</taxon>
        <taxon>Arthropoda</taxon>
        <taxon>Chelicerata</taxon>
        <taxon>Arachnida</taxon>
        <taxon>Araneae</taxon>
        <taxon>Araneomorphae</taxon>
        <taxon>Entelegynae</taxon>
        <taxon>Araneoidea</taxon>
        <taxon>Araneidae</taxon>
        <taxon>Araneus</taxon>
    </lineage>
</organism>
<evidence type="ECO:0000256" key="1">
    <source>
        <dbReference type="SAM" id="MobiDB-lite"/>
    </source>
</evidence>
<evidence type="ECO:0000256" key="2">
    <source>
        <dbReference type="SAM" id="SignalP"/>
    </source>
</evidence>
<evidence type="ECO:0000313" key="4">
    <source>
        <dbReference type="Proteomes" id="UP000499080"/>
    </source>
</evidence>
<dbReference type="Proteomes" id="UP000499080">
    <property type="component" value="Unassembled WGS sequence"/>
</dbReference>
<feature type="chain" id="PRO_5021278061" evidence="2">
    <location>
        <begin position="21"/>
        <end position="86"/>
    </location>
</feature>
<protein>
    <submittedName>
        <fullName evidence="3">Uncharacterized protein</fullName>
    </submittedName>
</protein>
<name>A0A4Y2PM45_ARAVE</name>
<dbReference type="AlphaFoldDB" id="A0A4Y2PM45"/>
<gene>
    <name evidence="3" type="ORF">AVEN_204442_1</name>
</gene>
<sequence length="86" mass="9595">MRRGLQLFIISAIFLLVVESDEEPGKYDEIPSSFLEIVEKIKSKMSSSSTGENYPVEETERSGNAQVGRYGESDTEWSVSGIDESK</sequence>
<dbReference type="EMBL" id="BGPR01011803">
    <property type="protein sequence ID" value="GBN53035.1"/>
    <property type="molecule type" value="Genomic_DNA"/>
</dbReference>
<reference evidence="3 4" key="1">
    <citation type="journal article" date="2019" name="Sci. Rep.">
        <title>Orb-weaving spider Araneus ventricosus genome elucidates the spidroin gene catalogue.</title>
        <authorList>
            <person name="Kono N."/>
            <person name="Nakamura H."/>
            <person name="Ohtoshi R."/>
            <person name="Moran D.A.P."/>
            <person name="Shinohara A."/>
            <person name="Yoshida Y."/>
            <person name="Fujiwara M."/>
            <person name="Mori M."/>
            <person name="Tomita M."/>
            <person name="Arakawa K."/>
        </authorList>
    </citation>
    <scope>NUCLEOTIDE SEQUENCE [LARGE SCALE GENOMIC DNA]</scope>
</reference>
<comment type="caution">
    <text evidence="3">The sequence shown here is derived from an EMBL/GenBank/DDBJ whole genome shotgun (WGS) entry which is preliminary data.</text>
</comment>
<accession>A0A4Y2PM45</accession>
<keyword evidence="4" id="KW-1185">Reference proteome</keyword>
<evidence type="ECO:0000313" key="3">
    <source>
        <dbReference type="EMBL" id="GBN53035.1"/>
    </source>
</evidence>
<feature type="region of interest" description="Disordered" evidence="1">
    <location>
        <begin position="43"/>
        <end position="86"/>
    </location>
</feature>
<proteinExistence type="predicted"/>